<comment type="caution">
    <text evidence="11">The sequence shown here is derived from an EMBL/GenBank/DDBJ whole genome shotgun (WGS) entry which is preliminary data.</text>
</comment>
<evidence type="ECO:0000256" key="8">
    <source>
        <dbReference type="PIRSR" id="PIRSR600821-50"/>
    </source>
</evidence>
<feature type="active site" description="Proton acceptor; specific for D-alanine" evidence="7">
    <location>
        <position position="33"/>
    </location>
</feature>
<evidence type="ECO:0000256" key="4">
    <source>
        <dbReference type="ARBA" id="ARBA00013089"/>
    </source>
</evidence>
<comment type="function">
    <text evidence="7">Catalyzes the interconversion of L-alanine and D-alanine. May also act on other amino acids.</text>
</comment>
<gene>
    <name evidence="11" type="ORF">rosmuc_01590</name>
</gene>
<dbReference type="InterPro" id="IPR029066">
    <property type="entry name" value="PLP-binding_barrel"/>
</dbReference>
<dbReference type="PATRIC" id="fig|1288298.3.peg.1601"/>
<dbReference type="NCBIfam" id="TIGR00492">
    <property type="entry name" value="alr"/>
    <property type="match status" value="1"/>
</dbReference>
<dbReference type="GO" id="GO:0030632">
    <property type="term" value="P:D-alanine biosynthetic process"/>
    <property type="evidence" value="ECO:0007669"/>
    <property type="project" value="UniProtKB-UniRule"/>
</dbReference>
<dbReference type="HAMAP" id="MF_01201">
    <property type="entry name" value="Ala_racemase"/>
    <property type="match status" value="1"/>
</dbReference>
<dbReference type="InterPro" id="IPR000821">
    <property type="entry name" value="Ala_racemase"/>
</dbReference>
<dbReference type="InterPro" id="IPR011079">
    <property type="entry name" value="Ala_racemase_C"/>
</dbReference>
<dbReference type="GO" id="GO:0008784">
    <property type="term" value="F:alanine racemase activity"/>
    <property type="evidence" value="ECO:0007669"/>
    <property type="project" value="UniProtKB-UniRule"/>
</dbReference>
<dbReference type="EMBL" id="AONH01000007">
    <property type="protein sequence ID" value="KGM88752.1"/>
    <property type="molecule type" value="Genomic_DNA"/>
</dbReference>
<comment type="cofactor">
    <cofactor evidence="2 7 8">
        <name>pyridoxal 5'-phosphate</name>
        <dbReference type="ChEBI" id="CHEBI:597326"/>
    </cofactor>
</comment>
<evidence type="ECO:0000256" key="1">
    <source>
        <dbReference type="ARBA" id="ARBA00000316"/>
    </source>
</evidence>
<dbReference type="SMART" id="SM01005">
    <property type="entry name" value="Ala_racemase_C"/>
    <property type="match status" value="1"/>
</dbReference>
<sequence length="345" mass="36594">MSTATLTIDLDAIVANWRALDRLCSGETAAVVKADAYGLGAARVAPVLARAGARHFFVAVAEEGVALRETLGAVPAIYVFSGHMPGDADMLRDHALIPMINSLEQMIRHAEALPGHPFGIQLDSGMNRLGMEPAEWAALRQIALAQNPALIMSHLACADEPDHAMNPQQLATFREMTDGLDVPRSFANTGGILLDPAYHFDLARPGIGVYGGRPFDGAQPVVTLDIPVIQCRDLVPGETVGYANSFTATRDTRIATIAAGYADGILRAMGPKTSLWAGDTPCPIAGRISMDLICVDITDLGHDPASLQLLGAHQTIDTLADNAGTIGYEILTSLGARYTRRYIGG</sequence>
<dbReference type="EC" id="5.1.1.1" evidence="4 7"/>
<dbReference type="PRINTS" id="PR00992">
    <property type="entry name" value="ALARACEMASE"/>
</dbReference>
<comment type="pathway">
    <text evidence="7">Amino-acid biosynthesis; D-alanine biosynthesis; D-alanine from L-alanine: step 1/1.</text>
</comment>
<keyword evidence="6 7" id="KW-0413">Isomerase</keyword>
<evidence type="ECO:0000256" key="3">
    <source>
        <dbReference type="ARBA" id="ARBA00007880"/>
    </source>
</evidence>
<evidence type="ECO:0000313" key="11">
    <source>
        <dbReference type="EMBL" id="KGM88752.1"/>
    </source>
</evidence>
<dbReference type="Pfam" id="PF01168">
    <property type="entry name" value="Ala_racemase_N"/>
    <property type="match status" value="1"/>
</dbReference>
<evidence type="ECO:0000256" key="7">
    <source>
        <dbReference type="HAMAP-Rule" id="MF_01201"/>
    </source>
</evidence>
<dbReference type="InterPro" id="IPR020622">
    <property type="entry name" value="Ala_racemase_pyridoxalP-BS"/>
</dbReference>
<dbReference type="HOGENOM" id="CLU_028393_1_1_5"/>
<dbReference type="AlphaFoldDB" id="A0A0A0HLP1"/>
<dbReference type="CDD" id="cd00430">
    <property type="entry name" value="PLPDE_III_AR"/>
    <property type="match status" value="1"/>
</dbReference>
<reference evidence="11 12" key="1">
    <citation type="submission" date="2013-01" db="EMBL/GenBank/DDBJ databases">
        <authorList>
            <person name="Fiebig A."/>
            <person name="Goeker M."/>
            <person name="Klenk H.-P.P."/>
        </authorList>
    </citation>
    <scope>NUCLEOTIDE SEQUENCE [LARGE SCALE GENOMIC DNA]</scope>
    <source>
        <strain evidence="11 12">DSM 17069</strain>
    </source>
</reference>
<accession>A0A0A0HLP1</accession>
<evidence type="ECO:0000256" key="2">
    <source>
        <dbReference type="ARBA" id="ARBA00001933"/>
    </source>
</evidence>
<dbReference type="STRING" id="215743.ROSMUCSMR3_00156"/>
<feature type="domain" description="Alanine racemase C-terminal" evidence="10">
    <location>
        <begin position="221"/>
        <end position="343"/>
    </location>
</feature>
<keyword evidence="5 7" id="KW-0663">Pyridoxal phosphate</keyword>
<evidence type="ECO:0000256" key="6">
    <source>
        <dbReference type="ARBA" id="ARBA00023235"/>
    </source>
</evidence>
<evidence type="ECO:0000259" key="10">
    <source>
        <dbReference type="SMART" id="SM01005"/>
    </source>
</evidence>
<feature type="modified residue" description="N6-(pyridoxal phosphate)lysine" evidence="7 8">
    <location>
        <position position="33"/>
    </location>
</feature>
<feature type="binding site" evidence="7 9">
    <location>
        <position position="290"/>
    </location>
    <ligand>
        <name>substrate</name>
    </ligand>
</feature>
<dbReference type="eggNOG" id="COG0787">
    <property type="taxonomic scope" value="Bacteria"/>
</dbReference>
<dbReference type="RefSeq" id="WP_037271757.1">
    <property type="nucleotide sequence ID" value="NZ_KN293978.2"/>
</dbReference>
<dbReference type="SUPFAM" id="SSF51419">
    <property type="entry name" value="PLP-binding barrel"/>
    <property type="match status" value="1"/>
</dbReference>
<proteinExistence type="inferred from homology"/>
<organism evidence="11 12">
    <name type="scientific">Roseovarius mucosus DSM 17069</name>
    <dbReference type="NCBI Taxonomy" id="1288298"/>
    <lineage>
        <taxon>Bacteria</taxon>
        <taxon>Pseudomonadati</taxon>
        <taxon>Pseudomonadota</taxon>
        <taxon>Alphaproteobacteria</taxon>
        <taxon>Rhodobacterales</taxon>
        <taxon>Roseobacteraceae</taxon>
        <taxon>Roseovarius</taxon>
    </lineage>
</organism>
<evidence type="ECO:0000256" key="9">
    <source>
        <dbReference type="PIRSR" id="PIRSR600821-52"/>
    </source>
</evidence>
<dbReference type="GO" id="GO:0005829">
    <property type="term" value="C:cytosol"/>
    <property type="evidence" value="ECO:0007669"/>
    <property type="project" value="TreeGrafter"/>
</dbReference>
<dbReference type="PANTHER" id="PTHR30511">
    <property type="entry name" value="ALANINE RACEMASE"/>
    <property type="match status" value="1"/>
</dbReference>
<dbReference type="Gene3D" id="3.20.20.10">
    <property type="entry name" value="Alanine racemase"/>
    <property type="match status" value="1"/>
</dbReference>
<dbReference type="PROSITE" id="PS00395">
    <property type="entry name" value="ALANINE_RACEMASE"/>
    <property type="match status" value="1"/>
</dbReference>
<protein>
    <recommendedName>
        <fullName evidence="4 7">Alanine racemase</fullName>
        <ecNumber evidence="4 7">5.1.1.1</ecNumber>
    </recommendedName>
</protein>
<dbReference type="GO" id="GO:0030170">
    <property type="term" value="F:pyridoxal phosphate binding"/>
    <property type="evidence" value="ECO:0007669"/>
    <property type="project" value="UniProtKB-UniRule"/>
</dbReference>
<dbReference type="UniPathway" id="UPA00042">
    <property type="reaction ID" value="UER00497"/>
</dbReference>
<dbReference type="SUPFAM" id="SSF50621">
    <property type="entry name" value="Alanine racemase C-terminal domain-like"/>
    <property type="match status" value="1"/>
</dbReference>
<feature type="binding site" evidence="7 9">
    <location>
        <position position="128"/>
    </location>
    <ligand>
        <name>substrate</name>
    </ligand>
</feature>
<name>A0A0A0HLP1_9RHOB</name>
<comment type="catalytic activity">
    <reaction evidence="1 7">
        <text>L-alanine = D-alanine</text>
        <dbReference type="Rhea" id="RHEA:20249"/>
        <dbReference type="ChEBI" id="CHEBI:57416"/>
        <dbReference type="ChEBI" id="CHEBI:57972"/>
        <dbReference type="EC" id="5.1.1.1"/>
    </reaction>
</comment>
<evidence type="ECO:0000256" key="5">
    <source>
        <dbReference type="ARBA" id="ARBA00022898"/>
    </source>
</evidence>
<evidence type="ECO:0000313" key="12">
    <source>
        <dbReference type="Proteomes" id="UP000030021"/>
    </source>
</evidence>
<dbReference type="OrthoDB" id="9813814at2"/>
<dbReference type="Pfam" id="PF00842">
    <property type="entry name" value="Ala_racemase_C"/>
    <property type="match status" value="1"/>
</dbReference>
<comment type="similarity">
    <text evidence="3 7">Belongs to the alanine racemase family.</text>
</comment>
<feature type="active site" description="Proton acceptor; specific for L-alanine" evidence="7">
    <location>
        <position position="242"/>
    </location>
</feature>
<dbReference type="Gene3D" id="2.40.37.10">
    <property type="entry name" value="Lyase, Ornithine Decarboxylase, Chain A, domain 1"/>
    <property type="match status" value="1"/>
</dbReference>
<dbReference type="PANTHER" id="PTHR30511:SF0">
    <property type="entry name" value="ALANINE RACEMASE, CATABOLIC-RELATED"/>
    <property type="match status" value="1"/>
</dbReference>
<dbReference type="Proteomes" id="UP000030021">
    <property type="component" value="Unassembled WGS sequence"/>
</dbReference>
<dbReference type="InterPro" id="IPR001608">
    <property type="entry name" value="Ala_racemase_N"/>
</dbReference>
<dbReference type="InterPro" id="IPR009006">
    <property type="entry name" value="Ala_racemase/Decarboxylase_C"/>
</dbReference>